<evidence type="ECO:0000313" key="7">
    <source>
        <dbReference type="EMBL" id="SUM89642.1"/>
    </source>
</evidence>
<dbReference type="EMBL" id="LR962863">
    <property type="protein sequence ID" value="CAD7360225.1"/>
    <property type="molecule type" value="Genomic_DNA"/>
</dbReference>
<dbReference type="PANTHER" id="PTHR33392:SF3">
    <property type="entry name" value="POLYISOPRENYL-TEICHOIC ACID--PEPTIDOGLYCAN TEICHOIC ACID TRANSFERASE TAGT"/>
    <property type="match status" value="1"/>
</dbReference>
<evidence type="ECO:0000256" key="3">
    <source>
        <dbReference type="SAM" id="Phobius"/>
    </source>
</evidence>
<organism evidence="7">
    <name type="scientific">Staphylococcus schleiferi</name>
    <dbReference type="NCBI Taxonomy" id="1295"/>
    <lineage>
        <taxon>Bacteria</taxon>
        <taxon>Bacillati</taxon>
        <taxon>Bacillota</taxon>
        <taxon>Bacilli</taxon>
        <taxon>Bacillales</taxon>
        <taxon>Staphylococcaceae</taxon>
        <taxon>Staphylococcus</taxon>
    </lineage>
</organism>
<feature type="domain" description="Cell envelope-related transcriptional attenuator" evidence="4">
    <location>
        <begin position="85"/>
        <end position="232"/>
    </location>
</feature>
<dbReference type="Pfam" id="PF03816">
    <property type="entry name" value="LytR_cpsA_psr"/>
    <property type="match status" value="1"/>
</dbReference>
<reference evidence="5 8" key="3">
    <citation type="submission" date="2020-11" db="EMBL/GenBank/DDBJ databases">
        <authorList>
            <consortium name="Pathogen Informatics"/>
        </authorList>
    </citation>
    <scope>NUCLEOTIDE SEQUENCE [LARGE SCALE GENOMIC DNA]</scope>
    <source>
        <strain evidence="5 8">NCTC12218</strain>
    </source>
</reference>
<evidence type="ECO:0000259" key="4">
    <source>
        <dbReference type="Pfam" id="PF03816"/>
    </source>
</evidence>
<reference evidence="7" key="2">
    <citation type="submission" date="2018-06" db="EMBL/GenBank/DDBJ databases">
        <authorList>
            <consortium name="Pathogen Informatics"/>
            <person name="Doyle S."/>
        </authorList>
    </citation>
    <scope>NUCLEOTIDE SEQUENCE [LARGE SCALE GENOMIC DNA]</scope>
    <source>
        <strain evidence="7">NCTC12218</strain>
    </source>
</reference>
<dbReference type="Gene3D" id="3.40.630.190">
    <property type="entry name" value="LCP protein"/>
    <property type="match status" value="1"/>
</dbReference>
<keyword evidence="3" id="KW-0812">Transmembrane</keyword>
<evidence type="ECO:0000313" key="6">
    <source>
        <dbReference type="EMBL" id="NHA34715.1"/>
    </source>
</evidence>
<dbReference type="EMBL" id="UHEF01000001">
    <property type="protein sequence ID" value="SUM89642.1"/>
    <property type="molecule type" value="Genomic_DNA"/>
</dbReference>
<sequence length="408" mass="46110">MNKGLKYLLYLLALMLVIVPTIFAFILFNSSKHAFDDSFSHSDERQSKLRDSKVNAAKEPVSILFLGIDDSSSRRENGQSTEHSRTDAMILSTLNPDKHQIRLLSIPRDTLSYIPKVGYFDKITHAHAYGGPESSMDTVETELNVPVDYYVRINMDAFADTVDELGGIEYNVPYDLNEPNTKDKGRIKLKKGKQKLNGDEALAITRTRKQDSDLKRGERQMEVLKILFRKAQETNSLHKLDDIIEIVGKNSKHNLNYSEIRALATNYLANDVTIKSQQLKGENELLNGIYYINPDVDDLIKTSNLLREDLELRPIKNKSDFLIQRAKSFYGEVPPLTEIDDQLLKGRQKSQKDNTSSEQQNGDSQASPAVDQNQNQPAVTEQAPSQQPDSSQQSQGVPDPSQNNNTFY</sequence>
<evidence type="ECO:0000313" key="9">
    <source>
        <dbReference type="Proteomes" id="UP000572988"/>
    </source>
</evidence>
<evidence type="ECO:0000313" key="8">
    <source>
        <dbReference type="Proteomes" id="UP000264146"/>
    </source>
</evidence>
<dbReference type="AlphaFoldDB" id="A0A7Z7QQJ1"/>
<dbReference type="InterPro" id="IPR050922">
    <property type="entry name" value="LytR/CpsA/Psr_CW_biosynth"/>
</dbReference>
<feature type="transmembrane region" description="Helical" evidence="3">
    <location>
        <begin position="7"/>
        <end position="28"/>
    </location>
</feature>
<evidence type="ECO:0000256" key="1">
    <source>
        <dbReference type="ARBA" id="ARBA00006068"/>
    </source>
</evidence>
<dbReference type="Proteomes" id="UP000264146">
    <property type="component" value="Chromosome"/>
</dbReference>
<dbReference type="NCBIfam" id="TIGR00350">
    <property type="entry name" value="lytR_cpsA_psr"/>
    <property type="match status" value="1"/>
</dbReference>
<dbReference type="RefSeq" id="WP_016424708.1">
    <property type="nucleotide sequence ID" value="NZ_CABKRV010000001.1"/>
</dbReference>
<evidence type="ECO:0000256" key="2">
    <source>
        <dbReference type="SAM" id="MobiDB-lite"/>
    </source>
</evidence>
<keyword evidence="9" id="KW-1185">Reference proteome</keyword>
<dbReference type="GeneID" id="93790488"/>
<keyword evidence="3" id="KW-1133">Transmembrane helix</keyword>
<gene>
    <name evidence="7" type="primary">ywtF_1</name>
    <name evidence="6" type="ORF">C1O36_09370</name>
    <name evidence="7" type="ORF">NCTC12218_01892</name>
</gene>
<feature type="compositionally biased region" description="Polar residues" evidence="2">
    <location>
        <begin position="353"/>
        <end position="379"/>
    </location>
</feature>
<feature type="compositionally biased region" description="Low complexity" evidence="2">
    <location>
        <begin position="382"/>
        <end position="402"/>
    </location>
</feature>
<proteinExistence type="inferred from homology"/>
<name>A0A7Z7QQJ1_STASC</name>
<dbReference type="EMBL" id="POVK01000032">
    <property type="protein sequence ID" value="NHA34715.1"/>
    <property type="molecule type" value="Genomic_DNA"/>
</dbReference>
<dbReference type="InterPro" id="IPR004474">
    <property type="entry name" value="LytR_CpsA_psr"/>
</dbReference>
<dbReference type="Proteomes" id="UP000572988">
    <property type="component" value="Unassembled WGS sequence"/>
</dbReference>
<evidence type="ECO:0000313" key="5">
    <source>
        <dbReference type="EMBL" id="CAD7360225.1"/>
    </source>
</evidence>
<reference evidence="6 9" key="1">
    <citation type="submission" date="2018-01" db="EMBL/GenBank/DDBJ databases">
        <title>Complete genome sequence of Staphylococcus Scheliferi isolated from human.</title>
        <authorList>
            <person name="Abouelkhair M.A."/>
            <person name="Bemis D.A."/>
            <person name="Kania S.A."/>
        </authorList>
    </citation>
    <scope>NUCLEOTIDE SEQUENCE [LARGE SCALE GENOMIC DNA]</scope>
    <source>
        <strain evidence="6 9">ATCC 43808</strain>
    </source>
</reference>
<accession>A0A7Z7QQJ1</accession>
<keyword evidence="3" id="KW-0472">Membrane</keyword>
<feature type="region of interest" description="Disordered" evidence="2">
    <location>
        <begin position="346"/>
        <end position="408"/>
    </location>
</feature>
<dbReference type="PANTHER" id="PTHR33392">
    <property type="entry name" value="POLYISOPRENYL-TEICHOIC ACID--PEPTIDOGLYCAN TEICHOIC ACID TRANSFERASE TAGU"/>
    <property type="match status" value="1"/>
</dbReference>
<comment type="similarity">
    <text evidence="1">Belongs to the LytR/CpsA/Psr (LCP) family.</text>
</comment>
<protein>
    <submittedName>
        <fullName evidence="7">LytR family transcriptional regulator</fullName>
    </submittedName>
</protein>